<keyword evidence="11" id="KW-1185">Reference proteome</keyword>
<dbReference type="Pfam" id="PF01618">
    <property type="entry name" value="MotA_ExbB"/>
    <property type="match status" value="1"/>
</dbReference>
<evidence type="ECO:0000256" key="6">
    <source>
        <dbReference type="ARBA" id="ARBA00022989"/>
    </source>
</evidence>
<evidence type="ECO:0000256" key="8">
    <source>
        <dbReference type="SAM" id="Phobius"/>
    </source>
</evidence>
<organism evidence="10 11">
    <name type="scientific">Caldalkalibacillus horti</name>
    <dbReference type="NCBI Taxonomy" id="77523"/>
    <lineage>
        <taxon>Bacteria</taxon>
        <taxon>Bacillati</taxon>
        <taxon>Bacillota</taxon>
        <taxon>Bacilli</taxon>
        <taxon>Bacillales</taxon>
        <taxon>Bacillaceae</taxon>
        <taxon>Caldalkalibacillus</taxon>
    </lineage>
</organism>
<proteinExistence type="inferred from homology"/>
<accession>A0ABT9W5C3</accession>
<keyword evidence="3" id="KW-0813">Transport</keyword>
<comment type="similarity">
    <text evidence="2">Belongs to the MotA family.</text>
</comment>
<evidence type="ECO:0000256" key="1">
    <source>
        <dbReference type="ARBA" id="ARBA00004651"/>
    </source>
</evidence>
<dbReference type="PANTHER" id="PTHR30433">
    <property type="entry name" value="CHEMOTAXIS PROTEIN MOTA"/>
    <property type="match status" value="1"/>
</dbReference>
<protein>
    <submittedName>
        <fullName evidence="10">Chemotaxis protein MotA</fullName>
    </submittedName>
</protein>
<evidence type="ECO:0000256" key="7">
    <source>
        <dbReference type="ARBA" id="ARBA00023136"/>
    </source>
</evidence>
<feature type="transmembrane region" description="Helical" evidence="8">
    <location>
        <begin position="31"/>
        <end position="51"/>
    </location>
</feature>
<evidence type="ECO:0000313" key="11">
    <source>
        <dbReference type="Proteomes" id="UP001235840"/>
    </source>
</evidence>
<feature type="domain" description="MotA/TolQ/ExbB proton channel" evidence="9">
    <location>
        <begin position="102"/>
        <end position="218"/>
    </location>
</feature>
<evidence type="ECO:0000256" key="4">
    <source>
        <dbReference type="ARBA" id="ARBA00022475"/>
    </source>
</evidence>
<evidence type="ECO:0000259" key="9">
    <source>
        <dbReference type="Pfam" id="PF01618"/>
    </source>
</evidence>
<dbReference type="PROSITE" id="PS01307">
    <property type="entry name" value="MOTA"/>
    <property type="match status" value="1"/>
</dbReference>
<dbReference type="InterPro" id="IPR002898">
    <property type="entry name" value="MotA_ExbB_proton_chnl"/>
</dbReference>
<keyword evidence="4" id="KW-1003">Cell membrane</keyword>
<dbReference type="PANTHER" id="PTHR30433:SF3">
    <property type="entry name" value="MOTILITY PROTEIN A"/>
    <property type="match status" value="1"/>
</dbReference>
<gene>
    <name evidence="10" type="ORF">J2S11_004398</name>
</gene>
<name>A0ABT9W5C3_9BACI</name>
<dbReference type="InterPro" id="IPR047055">
    <property type="entry name" value="MotA-like"/>
</dbReference>
<dbReference type="InterPro" id="IPR000540">
    <property type="entry name" value="Flag_MotA_CS"/>
</dbReference>
<reference evidence="10 11" key="1">
    <citation type="submission" date="2023-07" db="EMBL/GenBank/DDBJ databases">
        <title>Genomic Encyclopedia of Type Strains, Phase IV (KMG-IV): sequencing the most valuable type-strain genomes for metagenomic binning, comparative biology and taxonomic classification.</title>
        <authorList>
            <person name="Goeker M."/>
        </authorList>
    </citation>
    <scope>NUCLEOTIDE SEQUENCE [LARGE SCALE GENOMIC DNA]</scope>
    <source>
        <strain evidence="10 11">DSM 12751</strain>
    </source>
</reference>
<dbReference type="Proteomes" id="UP001235840">
    <property type="component" value="Unassembled WGS sequence"/>
</dbReference>
<evidence type="ECO:0000313" key="10">
    <source>
        <dbReference type="EMBL" id="MDQ0168436.1"/>
    </source>
</evidence>
<comment type="subcellular location">
    <subcellularLocation>
        <location evidence="1">Cell membrane</location>
        <topology evidence="1">Multi-pass membrane protein</topology>
    </subcellularLocation>
</comment>
<evidence type="ECO:0000256" key="5">
    <source>
        <dbReference type="ARBA" id="ARBA00022692"/>
    </source>
</evidence>
<keyword evidence="7 8" id="KW-0472">Membrane</keyword>
<evidence type="ECO:0000256" key="3">
    <source>
        <dbReference type="ARBA" id="ARBA00022448"/>
    </source>
</evidence>
<feature type="transmembrane region" description="Helical" evidence="8">
    <location>
        <begin position="153"/>
        <end position="173"/>
    </location>
</feature>
<comment type="caution">
    <text evidence="10">The sequence shown here is derived from an EMBL/GenBank/DDBJ whole genome shotgun (WGS) entry which is preliminary data.</text>
</comment>
<keyword evidence="6 8" id="KW-1133">Transmembrane helix</keyword>
<sequence length="265" mass="28681">MDRTSLIGIILGVLAVGVGMALKGASPAALLNFPAILIIFVGTAASIAIAFPGSELKRIPKLFGILFSNQQEMSEKELIPLFRDWATIARKEGLLALESHVEEIKEPFLKHGMKMVIDGQPPEFIREILEDDLHSMEERHLAGASIFSQAGTYAPTLGVLGAVIGLVAALGSLDDIDALGPAIAAAFIATLMGIFTGYVLWHPFANKLKRKSKRELHIKQIMIESILAIQSGISARVIEDKILTYIPSKERQLDTASEEGESINV</sequence>
<dbReference type="EMBL" id="JAUSTY010000032">
    <property type="protein sequence ID" value="MDQ0168436.1"/>
    <property type="molecule type" value="Genomic_DNA"/>
</dbReference>
<evidence type="ECO:0000256" key="2">
    <source>
        <dbReference type="ARBA" id="ARBA00008038"/>
    </source>
</evidence>
<feature type="transmembrane region" description="Helical" evidence="8">
    <location>
        <begin position="179"/>
        <end position="201"/>
    </location>
</feature>
<dbReference type="NCBIfam" id="NF005997">
    <property type="entry name" value="PRK08124.1"/>
    <property type="match status" value="1"/>
</dbReference>
<dbReference type="RefSeq" id="WP_307398163.1">
    <property type="nucleotide sequence ID" value="NZ_BAAADK010000012.1"/>
</dbReference>
<keyword evidence="5 8" id="KW-0812">Transmembrane</keyword>